<dbReference type="SUPFAM" id="SSF55190">
    <property type="entry name" value="Arginyl-tRNA synthetase (ArgRS), N-terminal 'additional' domain"/>
    <property type="match status" value="1"/>
</dbReference>
<dbReference type="Gene3D" id="3.40.50.620">
    <property type="entry name" value="HUPs"/>
    <property type="match status" value="2"/>
</dbReference>
<evidence type="ECO:0000256" key="11">
    <source>
        <dbReference type="RuleBase" id="RU363038"/>
    </source>
</evidence>
<dbReference type="PRINTS" id="PR01038">
    <property type="entry name" value="TRNASYNTHARG"/>
</dbReference>
<dbReference type="Gene3D" id="3.30.1360.70">
    <property type="entry name" value="Arginyl tRNA synthetase N-terminal domain"/>
    <property type="match status" value="1"/>
</dbReference>
<comment type="catalytic activity">
    <reaction evidence="9 10">
        <text>tRNA(Arg) + L-arginine + ATP = L-arginyl-tRNA(Arg) + AMP + diphosphate</text>
        <dbReference type="Rhea" id="RHEA:20301"/>
        <dbReference type="Rhea" id="RHEA-COMP:9658"/>
        <dbReference type="Rhea" id="RHEA-COMP:9673"/>
        <dbReference type="ChEBI" id="CHEBI:30616"/>
        <dbReference type="ChEBI" id="CHEBI:32682"/>
        <dbReference type="ChEBI" id="CHEBI:33019"/>
        <dbReference type="ChEBI" id="CHEBI:78442"/>
        <dbReference type="ChEBI" id="CHEBI:78513"/>
        <dbReference type="ChEBI" id="CHEBI:456215"/>
        <dbReference type="EC" id="6.1.1.19"/>
    </reaction>
</comment>
<evidence type="ECO:0000256" key="8">
    <source>
        <dbReference type="ARBA" id="ARBA00023146"/>
    </source>
</evidence>
<evidence type="ECO:0000256" key="1">
    <source>
        <dbReference type="ARBA" id="ARBA00004496"/>
    </source>
</evidence>
<gene>
    <name evidence="10" type="primary">argS</name>
    <name evidence="15" type="ORF">ENS19_02285</name>
</gene>
<feature type="short sequence motif" description="'HIGH' region" evidence="10">
    <location>
        <begin position="139"/>
        <end position="149"/>
    </location>
</feature>
<evidence type="ECO:0000256" key="2">
    <source>
        <dbReference type="ARBA" id="ARBA00005594"/>
    </source>
</evidence>
<evidence type="ECO:0000259" key="13">
    <source>
        <dbReference type="SMART" id="SM00836"/>
    </source>
</evidence>
<dbReference type="InterPro" id="IPR009080">
    <property type="entry name" value="tRNAsynth_Ia_anticodon-bd"/>
</dbReference>
<evidence type="ECO:0000256" key="4">
    <source>
        <dbReference type="ARBA" id="ARBA00022598"/>
    </source>
</evidence>
<dbReference type="PANTHER" id="PTHR11956">
    <property type="entry name" value="ARGINYL-TRNA SYNTHETASE"/>
    <property type="match status" value="1"/>
</dbReference>
<evidence type="ECO:0000256" key="3">
    <source>
        <dbReference type="ARBA" id="ARBA00022490"/>
    </source>
</evidence>
<dbReference type="NCBIfam" id="NF002446">
    <property type="entry name" value="PRK01611.3-3"/>
    <property type="match status" value="1"/>
</dbReference>
<dbReference type="GO" id="GO:0005737">
    <property type="term" value="C:cytoplasm"/>
    <property type="evidence" value="ECO:0007669"/>
    <property type="project" value="UniProtKB-SubCell"/>
</dbReference>
<keyword evidence="8 10" id="KW-0030">Aminoacyl-tRNA synthetase</keyword>
<dbReference type="GO" id="GO:0005524">
    <property type="term" value="F:ATP binding"/>
    <property type="evidence" value="ECO:0007669"/>
    <property type="project" value="UniProtKB-UniRule"/>
</dbReference>
<dbReference type="SMART" id="SM00836">
    <property type="entry name" value="DALR_1"/>
    <property type="match status" value="1"/>
</dbReference>
<dbReference type="AlphaFoldDB" id="A0A7C3F9X8"/>
<feature type="coiled-coil region" evidence="12">
    <location>
        <begin position="212"/>
        <end position="239"/>
    </location>
</feature>
<dbReference type="PANTHER" id="PTHR11956:SF5">
    <property type="entry name" value="ARGININE--TRNA LIGASE, CYTOPLASMIC"/>
    <property type="match status" value="1"/>
</dbReference>
<dbReference type="InterPro" id="IPR014729">
    <property type="entry name" value="Rossmann-like_a/b/a_fold"/>
</dbReference>
<evidence type="ECO:0000313" key="15">
    <source>
        <dbReference type="EMBL" id="HFK20087.1"/>
    </source>
</evidence>
<comment type="subcellular location">
    <subcellularLocation>
        <location evidence="1 10">Cytoplasm</location>
    </subcellularLocation>
</comment>
<organism evidence="15">
    <name type="scientific">Candidatus Methanomethylicus mesodigestus</name>
    <dbReference type="NCBI Taxonomy" id="1867258"/>
    <lineage>
        <taxon>Archaea</taxon>
        <taxon>Thermoproteota</taxon>
        <taxon>Methanosuratincolia</taxon>
        <taxon>Candidatus Methanomethylicales</taxon>
        <taxon>Candidatus Methanomethylicaceae</taxon>
        <taxon>Candidatus Methanomethylicus</taxon>
    </lineage>
</organism>
<keyword evidence="5 10" id="KW-0547">Nucleotide-binding</keyword>
<comment type="similarity">
    <text evidence="2 10 11">Belongs to the class-I aminoacyl-tRNA synthetase family.</text>
</comment>
<evidence type="ECO:0000256" key="7">
    <source>
        <dbReference type="ARBA" id="ARBA00022917"/>
    </source>
</evidence>
<dbReference type="Gene3D" id="1.10.730.10">
    <property type="entry name" value="Isoleucyl-tRNA Synthetase, Domain 1"/>
    <property type="match status" value="1"/>
</dbReference>
<keyword evidence="12" id="KW-0175">Coiled coil</keyword>
<dbReference type="GO" id="GO:0006420">
    <property type="term" value="P:arginyl-tRNA aminoacylation"/>
    <property type="evidence" value="ECO:0007669"/>
    <property type="project" value="UniProtKB-UniRule"/>
</dbReference>
<keyword evidence="6 10" id="KW-0067">ATP-binding</keyword>
<proteinExistence type="inferred from homology"/>
<reference evidence="15" key="1">
    <citation type="journal article" date="2020" name="mSystems">
        <title>Genome- and Community-Level Interaction Insights into Carbon Utilization and Element Cycling Functions of Hydrothermarchaeota in Hydrothermal Sediment.</title>
        <authorList>
            <person name="Zhou Z."/>
            <person name="Liu Y."/>
            <person name="Xu W."/>
            <person name="Pan J."/>
            <person name="Luo Z.H."/>
            <person name="Li M."/>
        </authorList>
    </citation>
    <scope>NUCLEOTIDE SEQUENCE [LARGE SCALE GENOMIC DNA]</scope>
    <source>
        <strain evidence="15">SpSt-468</strain>
    </source>
</reference>
<dbReference type="Pfam" id="PF00750">
    <property type="entry name" value="tRNA-synt_1d"/>
    <property type="match status" value="2"/>
</dbReference>
<keyword evidence="3 10" id="KW-0963">Cytoplasm</keyword>
<accession>A0A7C3F9X8</accession>
<evidence type="ECO:0000256" key="12">
    <source>
        <dbReference type="SAM" id="Coils"/>
    </source>
</evidence>
<dbReference type="InterPro" id="IPR005148">
    <property type="entry name" value="Arg-tRNA-synth_N"/>
</dbReference>
<feature type="domain" description="DALR anticodon binding" evidence="13">
    <location>
        <begin position="537"/>
        <end position="654"/>
    </location>
</feature>
<keyword evidence="7 10" id="KW-0648">Protein biosynthesis</keyword>
<comment type="caution">
    <text evidence="15">The sequence shown here is derived from an EMBL/GenBank/DDBJ whole genome shotgun (WGS) entry which is preliminary data.</text>
</comment>
<evidence type="ECO:0000256" key="10">
    <source>
        <dbReference type="HAMAP-Rule" id="MF_00123"/>
    </source>
</evidence>
<evidence type="ECO:0000256" key="6">
    <source>
        <dbReference type="ARBA" id="ARBA00022840"/>
    </source>
</evidence>
<protein>
    <recommendedName>
        <fullName evidence="10">Arginine--tRNA ligase</fullName>
        <ecNumber evidence="10">6.1.1.19</ecNumber>
    </recommendedName>
    <alternativeName>
        <fullName evidence="10">Arginyl-tRNA synthetase</fullName>
        <shortName evidence="10">ArgRS</shortName>
    </alternativeName>
</protein>
<dbReference type="SUPFAM" id="SSF52374">
    <property type="entry name" value="Nucleotidylyl transferase"/>
    <property type="match status" value="1"/>
</dbReference>
<dbReference type="FunFam" id="1.10.730.10:FF:000008">
    <property type="entry name" value="Arginine--tRNA ligase"/>
    <property type="match status" value="1"/>
</dbReference>
<dbReference type="GO" id="GO:0004814">
    <property type="term" value="F:arginine-tRNA ligase activity"/>
    <property type="evidence" value="ECO:0007669"/>
    <property type="project" value="UniProtKB-UniRule"/>
</dbReference>
<dbReference type="InterPro" id="IPR036695">
    <property type="entry name" value="Arg-tRNA-synth_N_sf"/>
</dbReference>
<dbReference type="EMBL" id="DSTX01000002">
    <property type="protein sequence ID" value="HFK20087.1"/>
    <property type="molecule type" value="Genomic_DNA"/>
</dbReference>
<dbReference type="HAMAP" id="MF_00123">
    <property type="entry name" value="Arg_tRNA_synth"/>
    <property type="match status" value="1"/>
</dbReference>
<evidence type="ECO:0000256" key="5">
    <source>
        <dbReference type="ARBA" id="ARBA00022741"/>
    </source>
</evidence>
<feature type="domain" description="Arginyl tRNA synthetase N-terminal" evidence="14">
    <location>
        <begin position="11"/>
        <end position="100"/>
    </location>
</feature>
<dbReference type="InterPro" id="IPR008909">
    <property type="entry name" value="DALR_anticod-bd"/>
</dbReference>
<evidence type="ECO:0000256" key="9">
    <source>
        <dbReference type="ARBA" id="ARBA00049339"/>
    </source>
</evidence>
<dbReference type="Pfam" id="PF03485">
    <property type="entry name" value="Arg_tRNA_synt_N"/>
    <property type="match status" value="1"/>
</dbReference>
<dbReference type="InterPro" id="IPR001278">
    <property type="entry name" value="Arg-tRNA-ligase"/>
</dbReference>
<dbReference type="SUPFAM" id="SSF47323">
    <property type="entry name" value="Anticodon-binding domain of a subclass of class I aminoacyl-tRNA synthetases"/>
    <property type="match status" value="1"/>
</dbReference>
<dbReference type="NCBIfam" id="TIGR00456">
    <property type="entry name" value="argS"/>
    <property type="match status" value="1"/>
</dbReference>
<dbReference type="SMART" id="SM01016">
    <property type="entry name" value="Arg_tRNA_synt_N"/>
    <property type="match status" value="1"/>
</dbReference>
<keyword evidence="4 10" id="KW-0436">Ligase</keyword>
<sequence>MSGRPFSLFRDQCLALLRESLSAEGLSGAIGEIRLVEPSDKALGDLSFSTFTIAKAAGADPRGIAERLAARADGLLQGSAKGVLVGKVLSAGAGYVNFYISVPEFGRATLEAVVRGGEGYGRTPGQEGGERVIVEHTSVNPIHPIHIGGARNAIIGDCLARILKASGADVMRHFYIDDVGLQVAQASLGFSKAGGIRQDLKIDHFVGFVYAVTSCAINLKSLKREVERLKAEGEDQEAVDIIREVDDWVAAAADLRSRDEKTFDAVFGAVSCLEDPEGEIARLLQRYEAKEEEAVGLIRGLCERTISGFRETLKRARVFFDSWDWESEVASWNGGAKEAVERLEATEFVRVEEGTVLLDCEAIIEKFGLREKYAIRTEVPPLILRRSDGTTLYTTRDIAYTLWKFGRAERIINVISIEQKLPQLQLKLALHALGRPDLAERLVHFSYELVHLPGYKMSGRRGRYVAFDDVLDEAVARAYQEVSSKSPHLSEVERQRIAELVGIGAVRYAMVSVASHKPLTFTWDRVLNFERNSAPFIQYAHARSCNILAKAGDGWRSAQAEYSALSSAYEKALIVSLSTFPERVSDAAKSLKPEDVAAYANDLASTFNLFYDNVPVLKTEDAGAKAARLALVDATRIVLANALAMLGIEAPSRM</sequence>
<name>A0A7C3F9X8_9CREN</name>
<dbReference type="EC" id="6.1.1.19" evidence="10"/>
<dbReference type="Pfam" id="PF05746">
    <property type="entry name" value="DALR_1"/>
    <property type="match status" value="1"/>
</dbReference>
<dbReference type="CDD" id="cd07956">
    <property type="entry name" value="Anticodon_Ia_Arg"/>
    <property type="match status" value="1"/>
</dbReference>
<dbReference type="InterPro" id="IPR035684">
    <property type="entry name" value="ArgRS_core"/>
</dbReference>
<evidence type="ECO:0000259" key="14">
    <source>
        <dbReference type="SMART" id="SM01016"/>
    </source>
</evidence>